<keyword evidence="3" id="KW-1185">Reference proteome</keyword>
<dbReference type="RefSeq" id="XP_036632551.1">
    <property type="nucleotide sequence ID" value="XM_036774049.1"/>
</dbReference>
<accession>A0A8H6ZX96</accession>
<dbReference type="PROSITE" id="PS50181">
    <property type="entry name" value="FBOX"/>
    <property type="match status" value="1"/>
</dbReference>
<feature type="domain" description="F-box" evidence="1">
    <location>
        <begin position="19"/>
        <end position="79"/>
    </location>
</feature>
<organism evidence="2 3">
    <name type="scientific">Pleurotus ostreatus</name>
    <name type="common">Oyster mushroom</name>
    <name type="synonym">White-rot fungus</name>
    <dbReference type="NCBI Taxonomy" id="5322"/>
    <lineage>
        <taxon>Eukaryota</taxon>
        <taxon>Fungi</taxon>
        <taxon>Dikarya</taxon>
        <taxon>Basidiomycota</taxon>
        <taxon>Agaricomycotina</taxon>
        <taxon>Agaricomycetes</taxon>
        <taxon>Agaricomycetidae</taxon>
        <taxon>Agaricales</taxon>
        <taxon>Pleurotineae</taxon>
        <taxon>Pleurotaceae</taxon>
        <taxon>Pleurotus</taxon>
    </lineage>
</organism>
<evidence type="ECO:0000259" key="1">
    <source>
        <dbReference type="PROSITE" id="PS50181"/>
    </source>
</evidence>
<gene>
    <name evidence="2" type="ORF">PC9H_004465</name>
</gene>
<dbReference type="OrthoDB" id="3046008at2759"/>
<evidence type="ECO:0000313" key="3">
    <source>
        <dbReference type="Proteomes" id="UP000623687"/>
    </source>
</evidence>
<dbReference type="InterPro" id="IPR036047">
    <property type="entry name" value="F-box-like_dom_sf"/>
</dbReference>
<dbReference type="VEuPathDB" id="FungiDB:PC9H_004465"/>
<dbReference type="GeneID" id="59374283"/>
<name>A0A8H6ZX96_PLEOS</name>
<sequence length="212" mass="24178">MAAPPRLTDLAPSPASLALTPINSAPPEVLEQILKYAVQSLLTRHDQPRTNHRDLHSFSLVCKKWYRLIHGTSSFWTDINSLHPPWVLNILLSRAGAFVPLDIHGYSVKPGRTLYSYRRLSQELHRTRSLHQHLDAEEWTSMQAILFHELPLLEALSITLSRSRVVQPTVCQATKRNARVPSRKGNFGLEIYPCRELEETIGTYVIQQLEQS</sequence>
<proteinExistence type="predicted"/>
<reference evidence="2" key="1">
    <citation type="submission" date="2019-07" db="EMBL/GenBank/DDBJ databases">
        <authorList>
            <person name="Palmer J.M."/>
        </authorList>
    </citation>
    <scope>NUCLEOTIDE SEQUENCE</scope>
    <source>
        <strain evidence="2">PC9</strain>
    </source>
</reference>
<dbReference type="Gene3D" id="1.20.1280.50">
    <property type="match status" value="1"/>
</dbReference>
<dbReference type="SUPFAM" id="SSF81383">
    <property type="entry name" value="F-box domain"/>
    <property type="match status" value="1"/>
</dbReference>
<dbReference type="Proteomes" id="UP000623687">
    <property type="component" value="Unassembled WGS sequence"/>
</dbReference>
<evidence type="ECO:0000313" key="2">
    <source>
        <dbReference type="EMBL" id="KAF7432524.1"/>
    </source>
</evidence>
<dbReference type="InterPro" id="IPR001810">
    <property type="entry name" value="F-box_dom"/>
</dbReference>
<protein>
    <recommendedName>
        <fullName evidence="1">F-box domain-containing protein</fullName>
    </recommendedName>
</protein>
<dbReference type="AlphaFoldDB" id="A0A8H6ZX96"/>
<comment type="caution">
    <text evidence="2">The sequence shown here is derived from an EMBL/GenBank/DDBJ whole genome shotgun (WGS) entry which is preliminary data.</text>
</comment>
<dbReference type="Pfam" id="PF12937">
    <property type="entry name" value="F-box-like"/>
    <property type="match status" value="1"/>
</dbReference>
<dbReference type="EMBL" id="JACETU010000003">
    <property type="protein sequence ID" value="KAF7432524.1"/>
    <property type="molecule type" value="Genomic_DNA"/>
</dbReference>